<organism evidence="1 2">
    <name type="scientific">Pseudomonas turukhanskensis</name>
    <dbReference type="NCBI Taxonomy" id="1806536"/>
    <lineage>
        <taxon>Bacteria</taxon>
        <taxon>Pseudomonadati</taxon>
        <taxon>Pseudomonadota</taxon>
        <taxon>Gammaproteobacteria</taxon>
        <taxon>Pseudomonadales</taxon>
        <taxon>Pseudomonadaceae</taxon>
        <taxon>Pseudomonas</taxon>
    </lineage>
</organism>
<comment type="caution">
    <text evidence="1">The sequence shown here is derived from an EMBL/GenBank/DDBJ whole genome shotgun (WGS) entry which is preliminary data.</text>
</comment>
<dbReference type="Pfam" id="PF06475">
    <property type="entry name" value="Glycolipid_bind"/>
    <property type="match status" value="1"/>
</dbReference>
<evidence type="ECO:0000313" key="2">
    <source>
        <dbReference type="Proteomes" id="UP001143328"/>
    </source>
</evidence>
<dbReference type="SUPFAM" id="SSF159275">
    <property type="entry name" value="PA1994-like"/>
    <property type="match status" value="1"/>
</dbReference>
<accession>A0A9W6NEA4</accession>
<dbReference type="AlphaFoldDB" id="A0A9W6NEA4"/>
<name>A0A9W6NEA4_9PSED</name>
<dbReference type="InterPro" id="IPR009467">
    <property type="entry name" value="Glycolipid-bd_prot_put"/>
</dbReference>
<keyword evidence="2" id="KW-1185">Reference proteome</keyword>
<reference evidence="1" key="1">
    <citation type="journal article" date="2014" name="Int. J. Syst. Evol. Microbiol.">
        <title>Complete genome sequence of Corynebacterium casei LMG S-19264T (=DSM 44701T), isolated from a smear-ripened cheese.</title>
        <authorList>
            <consortium name="US DOE Joint Genome Institute (JGI-PGF)"/>
            <person name="Walter F."/>
            <person name="Albersmeier A."/>
            <person name="Kalinowski J."/>
            <person name="Ruckert C."/>
        </authorList>
    </citation>
    <scope>NUCLEOTIDE SEQUENCE</scope>
    <source>
        <strain evidence="1">VKM B-2935</strain>
    </source>
</reference>
<dbReference type="Proteomes" id="UP001143328">
    <property type="component" value="Unassembled WGS sequence"/>
</dbReference>
<protein>
    <recommendedName>
        <fullName evidence="3">Glycolipid-binding domain-containing protein</fullName>
    </recommendedName>
</protein>
<evidence type="ECO:0008006" key="3">
    <source>
        <dbReference type="Google" id="ProtNLM"/>
    </source>
</evidence>
<gene>
    <name evidence="1" type="ORF">GCM10017655_08400</name>
</gene>
<reference evidence="1" key="2">
    <citation type="submission" date="2023-01" db="EMBL/GenBank/DDBJ databases">
        <authorList>
            <person name="Sun Q."/>
            <person name="Evtushenko L."/>
        </authorList>
    </citation>
    <scope>NUCLEOTIDE SEQUENCE</scope>
    <source>
        <strain evidence="1">VKM B-2935</strain>
    </source>
</reference>
<sequence>MQQQTLVWKPWLNPGVENLRLRQDDSGIHASSHLIQSVRGNSIAATYVLHFDPRWRFRRLWLKVDNLGQRTLTLERDIRGHWLLNGEPRHDLNDCQHVMLSATPFTHTAILQRSALEIGQSEEVQVVHVDMLTFTLQARSQRYQCLRQQDEHTLYRYETAGKQSRELTMDSQGFLTKASEQYLRLTSKLALELNTWV</sequence>
<evidence type="ECO:0000313" key="1">
    <source>
        <dbReference type="EMBL" id="GLK87778.1"/>
    </source>
</evidence>
<dbReference type="EMBL" id="BSFN01000002">
    <property type="protein sequence ID" value="GLK87778.1"/>
    <property type="molecule type" value="Genomic_DNA"/>
</dbReference>
<proteinExistence type="predicted"/>